<evidence type="ECO:0000313" key="2">
    <source>
        <dbReference type="Proteomes" id="UP000231328"/>
    </source>
</evidence>
<accession>A0AAP8KL11</accession>
<organism evidence="1 2">
    <name type="scientific">Enterobacter hormaechei</name>
    <dbReference type="NCBI Taxonomy" id="158836"/>
    <lineage>
        <taxon>Bacteria</taxon>
        <taxon>Pseudomonadati</taxon>
        <taxon>Pseudomonadota</taxon>
        <taxon>Gammaproteobacteria</taxon>
        <taxon>Enterobacterales</taxon>
        <taxon>Enterobacteriaceae</taxon>
        <taxon>Enterobacter</taxon>
        <taxon>Enterobacter cloacae complex</taxon>
    </lineage>
</organism>
<comment type="caution">
    <text evidence="1">The sequence shown here is derived from an EMBL/GenBank/DDBJ whole genome shotgun (WGS) entry which is preliminary data.</text>
</comment>
<gene>
    <name evidence="1" type="ORF">CGZ54_29300</name>
</gene>
<name>A0AAP8KL11_9ENTR</name>
<dbReference type="Proteomes" id="UP000231328">
    <property type="component" value="Unassembled WGS sequence"/>
</dbReference>
<evidence type="ECO:0000313" key="1">
    <source>
        <dbReference type="EMBL" id="PJG36286.1"/>
    </source>
</evidence>
<dbReference type="AlphaFoldDB" id="A0AAP8KL11"/>
<reference evidence="1 2" key="1">
    <citation type="submission" date="2017-07" db="EMBL/GenBank/DDBJ databases">
        <title>Draft genome sequence of Enterobacter cloacae ST128, a clinical strain coproducing KPC-2 and NDM-1 carbapenemases.</title>
        <authorList>
            <person name="Li X."/>
        </authorList>
    </citation>
    <scope>NUCLEOTIDE SEQUENCE [LARGE SCALE GENOMIC DNA]</scope>
    <source>
        <strain evidence="1 2">HBY</strain>
    </source>
</reference>
<sequence length="36" mass="4328">MIQNYQKSLDTIKKLLSVMYEIKTKNVGGWFHKEKQ</sequence>
<proteinExistence type="predicted"/>
<feature type="non-terminal residue" evidence="1">
    <location>
        <position position="36"/>
    </location>
</feature>
<dbReference type="EMBL" id="NMVR01000415">
    <property type="protein sequence ID" value="PJG36286.1"/>
    <property type="molecule type" value="Genomic_DNA"/>
</dbReference>
<protein>
    <submittedName>
        <fullName evidence="1">Recombinase</fullName>
    </submittedName>
</protein>